<keyword evidence="2" id="KW-1185">Reference proteome</keyword>
<organism evidence="1 2">
    <name type="scientific">Luteolibacter pohnpeiensis</name>
    <dbReference type="NCBI Taxonomy" id="454153"/>
    <lineage>
        <taxon>Bacteria</taxon>
        <taxon>Pseudomonadati</taxon>
        <taxon>Verrucomicrobiota</taxon>
        <taxon>Verrucomicrobiia</taxon>
        <taxon>Verrucomicrobiales</taxon>
        <taxon>Verrucomicrobiaceae</taxon>
        <taxon>Luteolibacter</taxon>
    </lineage>
</organism>
<reference evidence="1" key="1">
    <citation type="submission" date="2021-01" db="EMBL/GenBank/DDBJ databases">
        <title>Modified the classification status of verrucomicrobia.</title>
        <authorList>
            <person name="Feng X."/>
        </authorList>
    </citation>
    <scope>NUCLEOTIDE SEQUENCE</scope>
    <source>
        <strain evidence="1">KCTC 22041</strain>
    </source>
</reference>
<dbReference type="Pfam" id="PF05635">
    <property type="entry name" value="23S_rRNA_IVP"/>
    <property type="match status" value="1"/>
</dbReference>
<sequence>MENQFRFQNLEIWQRSADLGQTLFNIAEELESAKAYRWAEQLRAAALSITNNIAEGSGSYSKSEFAQFLNYARRSTFECANILLQLKPRLSSEIPMDPVFKELAEISRMIHAFRKSLL</sequence>
<comment type="caution">
    <text evidence="1">The sequence shown here is derived from an EMBL/GenBank/DDBJ whole genome shotgun (WGS) entry which is preliminary data.</text>
</comment>
<proteinExistence type="predicted"/>
<dbReference type="SUPFAM" id="SSF158446">
    <property type="entry name" value="IVS-encoded protein-like"/>
    <property type="match status" value="1"/>
</dbReference>
<dbReference type="NCBIfam" id="TIGR02436">
    <property type="entry name" value="four helix bundle protein"/>
    <property type="match status" value="1"/>
</dbReference>
<evidence type="ECO:0000313" key="1">
    <source>
        <dbReference type="EMBL" id="MBK1884421.1"/>
    </source>
</evidence>
<dbReference type="PANTHER" id="PTHR38471:SF2">
    <property type="entry name" value="FOUR HELIX BUNDLE PROTEIN"/>
    <property type="match status" value="1"/>
</dbReference>
<dbReference type="RefSeq" id="WP_200273591.1">
    <property type="nucleotide sequence ID" value="NZ_JAENIJ010000048.1"/>
</dbReference>
<protein>
    <submittedName>
        <fullName evidence="1">Four helix bundle protein</fullName>
    </submittedName>
</protein>
<dbReference type="AlphaFoldDB" id="A0A934VSK9"/>
<accession>A0A934VSK9</accession>
<dbReference type="Proteomes" id="UP000603141">
    <property type="component" value="Unassembled WGS sequence"/>
</dbReference>
<dbReference type="InterPro" id="IPR036583">
    <property type="entry name" value="23S_rRNA_IVS_sf"/>
</dbReference>
<gene>
    <name evidence="1" type="ORF">JIN85_18535</name>
</gene>
<dbReference type="Gene3D" id="1.20.1440.60">
    <property type="entry name" value="23S rRNA-intervening sequence"/>
    <property type="match status" value="1"/>
</dbReference>
<dbReference type="InterPro" id="IPR012657">
    <property type="entry name" value="23S_rRNA-intervening_sequence"/>
</dbReference>
<dbReference type="EMBL" id="JAENIJ010000048">
    <property type="protein sequence ID" value="MBK1884421.1"/>
    <property type="molecule type" value="Genomic_DNA"/>
</dbReference>
<evidence type="ECO:0000313" key="2">
    <source>
        <dbReference type="Proteomes" id="UP000603141"/>
    </source>
</evidence>
<name>A0A934VSK9_9BACT</name>
<dbReference type="PANTHER" id="PTHR38471">
    <property type="entry name" value="FOUR HELIX BUNDLE PROTEIN"/>
    <property type="match status" value="1"/>
</dbReference>